<evidence type="ECO:0000259" key="1">
    <source>
        <dbReference type="Pfam" id="PF13456"/>
    </source>
</evidence>
<feature type="domain" description="RNase H type-1" evidence="1">
    <location>
        <begin position="9"/>
        <end position="61"/>
    </location>
</feature>
<reference evidence="2" key="1">
    <citation type="submission" date="2023-07" db="EMBL/GenBank/DDBJ databases">
        <title>draft genome sequence of fig (Ficus carica).</title>
        <authorList>
            <person name="Takahashi T."/>
            <person name="Nishimura K."/>
        </authorList>
    </citation>
    <scope>NUCLEOTIDE SEQUENCE</scope>
</reference>
<keyword evidence="3" id="KW-1185">Reference proteome</keyword>
<comment type="caution">
    <text evidence="2">The sequence shown here is derived from an EMBL/GenBank/DDBJ whole genome shotgun (WGS) entry which is preliminary data.</text>
</comment>
<dbReference type="InterPro" id="IPR002156">
    <property type="entry name" value="RNaseH_domain"/>
</dbReference>
<protein>
    <recommendedName>
        <fullName evidence="1">RNase H type-1 domain-containing protein</fullName>
    </recommendedName>
</protein>
<evidence type="ECO:0000313" key="3">
    <source>
        <dbReference type="Proteomes" id="UP001187192"/>
    </source>
</evidence>
<dbReference type="Pfam" id="PF13456">
    <property type="entry name" value="RVT_3"/>
    <property type="match status" value="1"/>
</dbReference>
<dbReference type="GO" id="GO:0003676">
    <property type="term" value="F:nucleic acid binding"/>
    <property type="evidence" value="ECO:0007669"/>
    <property type="project" value="InterPro"/>
</dbReference>
<dbReference type="GO" id="GO:0004523">
    <property type="term" value="F:RNA-DNA hybrid ribonuclease activity"/>
    <property type="evidence" value="ECO:0007669"/>
    <property type="project" value="InterPro"/>
</dbReference>
<dbReference type="EMBL" id="BTGU01000095">
    <property type="protein sequence ID" value="GMN60112.1"/>
    <property type="molecule type" value="Genomic_DNA"/>
</dbReference>
<proteinExistence type="predicted"/>
<dbReference type="AlphaFoldDB" id="A0AA88J2J6"/>
<evidence type="ECO:0000313" key="2">
    <source>
        <dbReference type="EMBL" id="GMN60112.1"/>
    </source>
</evidence>
<sequence length="96" mass="10768">MTKAVFSWHAANEWRGFFSPHLAECLAAQKGVLLANTLGFRNWIFKSDAMNVVRAVPSLAPHAWEAPIIGDILDVMNYAYSVPMFLGTLIKAYIFH</sequence>
<organism evidence="2 3">
    <name type="scientific">Ficus carica</name>
    <name type="common">Common fig</name>
    <dbReference type="NCBI Taxonomy" id="3494"/>
    <lineage>
        <taxon>Eukaryota</taxon>
        <taxon>Viridiplantae</taxon>
        <taxon>Streptophyta</taxon>
        <taxon>Embryophyta</taxon>
        <taxon>Tracheophyta</taxon>
        <taxon>Spermatophyta</taxon>
        <taxon>Magnoliopsida</taxon>
        <taxon>eudicotyledons</taxon>
        <taxon>Gunneridae</taxon>
        <taxon>Pentapetalae</taxon>
        <taxon>rosids</taxon>
        <taxon>fabids</taxon>
        <taxon>Rosales</taxon>
        <taxon>Moraceae</taxon>
        <taxon>Ficeae</taxon>
        <taxon>Ficus</taxon>
    </lineage>
</organism>
<dbReference type="Proteomes" id="UP001187192">
    <property type="component" value="Unassembled WGS sequence"/>
</dbReference>
<gene>
    <name evidence="2" type="ORF">TIFTF001_029204</name>
</gene>
<accession>A0AA88J2J6</accession>
<name>A0AA88J2J6_FICCA</name>